<gene>
    <name evidence="2" type="ORF">ENL01_04340</name>
</gene>
<comment type="caution">
    <text evidence="2">The sequence shown here is derived from an EMBL/GenBank/DDBJ whole genome shotgun (WGS) entry which is preliminary data.</text>
</comment>
<dbReference type="InterPro" id="IPR009081">
    <property type="entry name" value="PP-bd_ACP"/>
</dbReference>
<dbReference type="AlphaFoldDB" id="A0A7C5DCC7"/>
<dbReference type="Proteomes" id="UP000886059">
    <property type="component" value="Unassembled WGS sequence"/>
</dbReference>
<reference evidence="2" key="1">
    <citation type="journal article" date="2020" name="mSystems">
        <title>Genome- and Community-Level Interaction Insights into Carbon Utilization and Element Cycling Functions of Hydrothermarchaeota in Hydrothermal Sediment.</title>
        <authorList>
            <person name="Zhou Z."/>
            <person name="Liu Y."/>
            <person name="Xu W."/>
            <person name="Pan J."/>
            <person name="Luo Z.H."/>
            <person name="Li M."/>
        </authorList>
    </citation>
    <scope>NUCLEOTIDE SEQUENCE [LARGE SCALE GENOMIC DNA]</scope>
    <source>
        <strain evidence="2">HyVt-628</strain>
    </source>
</reference>
<evidence type="ECO:0000259" key="1">
    <source>
        <dbReference type="PROSITE" id="PS50075"/>
    </source>
</evidence>
<accession>A0A7C5DCC7</accession>
<dbReference type="InterPro" id="IPR036736">
    <property type="entry name" value="ACP-like_sf"/>
</dbReference>
<dbReference type="EMBL" id="DRSK01000244">
    <property type="protein sequence ID" value="HHE08089.1"/>
    <property type="molecule type" value="Genomic_DNA"/>
</dbReference>
<evidence type="ECO:0000313" key="2">
    <source>
        <dbReference type="EMBL" id="HHE08089.1"/>
    </source>
</evidence>
<protein>
    <submittedName>
        <fullName evidence="2">Acyl carrier protein</fullName>
    </submittedName>
</protein>
<organism evidence="2">
    <name type="scientific">Chlorobaculum parvum</name>
    <dbReference type="NCBI Taxonomy" id="274539"/>
    <lineage>
        <taxon>Bacteria</taxon>
        <taxon>Pseudomonadati</taxon>
        <taxon>Chlorobiota</taxon>
        <taxon>Chlorobiia</taxon>
        <taxon>Chlorobiales</taxon>
        <taxon>Chlorobiaceae</taxon>
        <taxon>Chlorobaculum</taxon>
    </lineage>
</organism>
<dbReference type="Pfam" id="PF00550">
    <property type="entry name" value="PP-binding"/>
    <property type="match status" value="1"/>
</dbReference>
<name>A0A7C5DCC7_9CHLB</name>
<dbReference type="Gene3D" id="1.10.1200.10">
    <property type="entry name" value="ACP-like"/>
    <property type="match status" value="1"/>
</dbReference>
<proteinExistence type="predicted"/>
<sequence>MKEKIVAILHDMAAEYGWNIVSDLNDETVLLESGLDSLGFAVLVARLEEELQYDPFAMMDEPFYPRTLGDFVALYEQFAP</sequence>
<dbReference type="SUPFAM" id="SSF47336">
    <property type="entry name" value="ACP-like"/>
    <property type="match status" value="1"/>
</dbReference>
<feature type="domain" description="Carrier" evidence="1">
    <location>
        <begin position="1"/>
        <end position="79"/>
    </location>
</feature>
<dbReference type="PROSITE" id="PS50075">
    <property type="entry name" value="CARRIER"/>
    <property type="match status" value="1"/>
</dbReference>